<evidence type="ECO:0000256" key="4">
    <source>
        <dbReference type="ARBA" id="ARBA00023136"/>
    </source>
</evidence>
<dbReference type="InterPro" id="IPR021134">
    <property type="entry name" value="Bestrophin-like"/>
</dbReference>
<dbReference type="Proteomes" id="UP000494206">
    <property type="component" value="Unassembled WGS sequence"/>
</dbReference>
<proteinExistence type="inferred from homology"/>
<protein>
    <recommendedName>
        <fullName evidence="6">Bestrophin homolog</fullName>
    </recommendedName>
</protein>
<name>A0A8S1E9U4_9PELO</name>
<evidence type="ECO:0000256" key="3">
    <source>
        <dbReference type="ARBA" id="ARBA00022989"/>
    </source>
</evidence>
<dbReference type="InterPro" id="IPR000615">
    <property type="entry name" value="Bestrophin"/>
</dbReference>
<keyword evidence="3 6" id="KW-1133">Transmembrane helix</keyword>
<keyword evidence="6" id="KW-0407">Ion channel</keyword>
<keyword evidence="4 6" id="KW-0472">Membrane</keyword>
<evidence type="ECO:0000313" key="8">
    <source>
        <dbReference type="Proteomes" id="UP000494206"/>
    </source>
</evidence>
<dbReference type="GO" id="GO:0005254">
    <property type="term" value="F:chloride channel activity"/>
    <property type="evidence" value="ECO:0007669"/>
    <property type="project" value="UniProtKB-KW"/>
</dbReference>
<evidence type="ECO:0000313" key="7">
    <source>
        <dbReference type="EMBL" id="CAB3397170.1"/>
    </source>
</evidence>
<dbReference type="GO" id="GO:0005886">
    <property type="term" value="C:plasma membrane"/>
    <property type="evidence" value="ECO:0007669"/>
    <property type="project" value="UniProtKB-SubCell"/>
</dbReference>
<keyword evidence="6" id="KW-1003">Cell membrane</keyword>
<evidence type="ECO:0000256" key="2">
    <source>
        <dbReference type="ARBA" id="ARBA00022692"/>
    </source>
</evidence>
<keyword evidence="6" id="KW-0813">Transport</keyword>
<evidence type="ECO:0000256" key="6">
    <source>
        <dbReference type="RuleBase" id="RU363126"/>
    </source>
</evidence>
<dbReference type="PANTHER" id="PTHR10736:SF58">
    <property type="entry name" value="BESTROPHIN HOMOLOG-RELATED"/>
    <property type="match status" value="1"/>
</dbReference>
<dbReference type="PANTHER" id="PTHR10736">
    <property type="entry name" value="BESTROPHIN"/>
    <property type="match status" value="1"/>
</dbReference>
<dbReference type="GO" id="GO:0034707">
    <property type="term" value="C:chloride channel complex"/>
    <property type="evidence" value="ECO:0007669"/>
    <property type="project" value="UniProtKB-KW"/>
</dbReference>
<comment type="subcellular location">
    <subcellularLocation>
        <location evidence="6">Cell membrane</location>
        <topology evidence="6">Multi-pass membrane protein</topology>
    </subcellularLocation>
    <subcellularLocation>
        <location evidence="1">Membrane</location>
        <topology evidence="1">Multi-pass membrane protein</topology>
    </subcellularLocation>
</comment>
<dbReference type="EMBL" id="CADEPM010000001">
    <property type="protein sequence ID" value="CAB3397170.1"/>
    <property type="molecule type" value="Genomic_DNA"/>
</dbReference>
<keyword evidence="6" id="KW-0868">Chloride</keyword>
<keyword evidence="2 6" id="KW-0812">Transmembrane</keyword>
<keyword evidence="6" id="KW-0869">Chloride channel</keyword>
<evidence type="ECO:0000256" key="5">
    <source>
        <dbReference type="ARBA" id="ARBA00034769"/>
    </source>
</evidence>
<reference evidence="7 8" key="1">
    <citation type="submission" date="2020-04" db="EMBL/GenBank/DDBJ databases">
        <authorList>
            <person name="Laetsch R D."/>
            <person name="Stevens L."/>
            <person name="Kumar S."/>
            <person name="Blaxter L. M."/>
        </authorList>
    </citation>
    <scope>NUCLEOTIDE SEQUENCE [LARGE SCALE GENOMIC DNA]</scope>
</reference>
<feature type="transmembrane region" description="Helical" evidence="6">
    <location>
        <begin position="32"/>
        <end position="53"/>
    </location>
</feature>
<dbReference type="AlphaFoldDB" id="A0A8S1E9U4"/>
<organism evidence="7 8">
    <name type="scientific">Caenorhabditis bovis</name>
    <dbReference type="NCBI Taxonomy" id="2654633"/>
    <lineage>
        <taxon>Eukaryota</taxon>
        <taxon>Metazoa</taxon>
        <taxon>Ecdysozoa</taxon>
        <taxon>Nematoda</taxon>
        <taxon>Chromadorea</taxon>
        <taxon>Rhabditida</taxon>
        <taxon>Rhabditina</taxon>
        <taxon>Rhabditomorpha</taxon>
        <taxon>Rhabditoidea</taxon>
        <taxon>Rhabditidae</taxon>
        <taxon>Peloderinae</taxon>
        <taxon>Caenorhabditis</taxon>
    </lineage>
</organism>
<comment type="similarity">
    <text evidence="5 6">Belongs to the anion channel-forming bestrophin (TC 1.A.46) family. Calcium-sensitive chloride channel subfamily.</text>
</comment>
<sequence length="241" mass="28447">MTVSYNLDVSSVSGFTFLKLLGKWKGSIFKSVYVEMIAWIVIYYIINAIYRYALTEKQQVMFDNIAIHLDSRLVYIPLTFMLGFFVNIVVDRWRNMLVNISYIENCALSVSSLIRGKCEEAMLIRRTIIRYLVLSQVLLFRDISMRVRRRFPNLDSLIDAGFLFEDELNKIEQFKFDYNKYWMPINWANSIICRATFSERAYIDSAPTMNQILNTIKDYRASLDMMCKYDWVPIPIAYPQV</sequence>
<feature type="transmembrane region" description="Helical" evidence="6">
    <location>
        <begin position="73"/>
        <end position="90"/>
    </location>
</feature>
<keyword evidence="8" id="KW-1185">Reference proteome</keyword>
<accession>A0A8S1E9U4</accession>
<evidence type="ECO:0000256" key="1">
    <source>
        <dbReference type="ARBA" id="ARBA00004141"/>
    </source>
</evidence>
<comment type="caution">
    <text evidence="7">The sequence shown here is derived from an EMBL/GenBank/DDBJ whole genome shotgun (WGS) entry which is preliminary data.</text>
</comment>
<keyword evidence="6" id="KW-0406">Ion transport</keyword>
<dbReference type="Pfam" id="PF01062">
    <property type="entry name" value="Bestrophin"/>
    <property type="match status" value="1"/>
</dbReference>
<dbReference type="OrthoDB" id="201595at2759"/>
<comment type="function">
    <text evidence="6">Forms chloride channels.</text>
</comment>
<gene>
    <name evidence="7" type="ORF">CBOVIS_LOCUS628</name>
</gene>